<organism evidence="3">
    <name type="scientific">freshwater metagenome</name>
    <dbReference type="NCBI Taxonomy" id="449393"/>
    <lineage>
        <taxon>unclassified sequences</taxon>
        <taxon>metagenomes</taxon>
        <taxon>ecological metagenomes</taxon>
    </lineage>
</organism>
<name>A0A6J7FXR3_9ZZZZ</name>
<feature type="domain" description="Toprim" evidence="2">
    <location>
        <begin position="579"/>
        <end position="665"/>
    </location>
</feature>
<gene>
    <name evidence="3" type="ORF">UFOPK3609_00045</name>
</gene>
<dbReference type="Pfam" id="PF13155">
    <property type="entry name" value="Toprim_2"/>
    <property type="match status" value="1"/>
</dbReference>
<accession>A0A6J7FXR3</accession>
<dbReference type="InterPro" id="IPR034151">
    <property type="entry name" value="TOPRIM_DnaG_bac"/>
</dbReference>
<feature type="compositionally biased region" description="Low complexity" evidence="1">
    <location>
        <begin position="109"/>
        <end position="139"/>
    </location>
</feature>
<dbReference type="InterPro" id="IPR006171">
    <property type="entry name" value="TOPRIM_dom"/>
</dbReference>
<dbReference type="EMBL" id="CAFBMQ010000001">
    <property type="protein sequence ID" value="CAB4896493.1"/>
    <property type="molecule type" value="Genomic_DNA"/>
</dbReference>
<dbReference type="InterPro" id="IPR037068">
    <property type="entry name" value="DNA_primase_core_N_sf"/>
</dbReference>
<dbReference type="GO" id="GO:0006269">
    <property type="term" value="P:DNA replication, synthesis of primer"/>
    <property type="evidence" value="ECO:0007669"/>
    <property type="project" value="TreeGrafter"/>
</dbReference>
<dbReference type="GO" id="GO:0005737">
    <property type="term" value="C:cytoplasm"/>
    <property type="evidence" value="ECO:0007669"/>
    <property type="project" value="TreeGrafter"/>
</dbReference>
<dbReference type="Pfam" id="PF08275">
    <property type="entry name" value="DNAG_N"/>
    <property type="match status" value="1"/>
</dbReference>
<reference evidence="3" key="1">
    <citation type="submission" date="2020-05" db="EMBL/GenBank/DDBJ databases">
        <authorList>
            <person name="Chiriac C."/>
            <person name="Salcher M."/>
            <person name="Ghai R."/>
            <person name="Kavagutti S V."/>
        </authorList>
    </citation>
    <scope>NUCLEOTIDE SEQUENCE</scope>
</reference>
<proteinExistence type="predicted"/>
<dbReference type="Gene3D" id="3.40.1360.10">
    <property type="match status" value="1"/>
</dbReference>
<dbReference type="Pfam" id="PF08401">
    <property type="entry name" value="ArdcN"/>
    <property type="match status" value="1"/>
</dbReference>
<dbReference type="Gene3D" id="3.90.980.10">
    <property type="entry name" value="DNA primase, catalytic core, N-terminal domain"/>
    <property type="match status" value="1"/>
</dbReference>
<dbReference type="PANTHER" id="PTHR30313:SF2">
    <property type="entry name" value="DNA PRIMASE"/>
    <property type="match status" value="1"/>
</dbReference>
<sequence>MGRFHRASNPAELEAREAARAAKLETLHETLTEQIAALRTGTDWQRWLSVAARFHNYSFNNVLLIAAQRPGATAVAGYEAWKALGRQVDKGERGIQILAPIVRRASSPDTAGDDTTAAATAADTTASNNSGQTTGSGSTPRRVAGFRVAHVFDVDQTSGEPLPERPTPVLLAGQAPPGLWDALAAQVHARGFELERGPCLGGAANGVTNYGTRTVTVRADVDDAQAVKTLAHELAHVLLHDPTGPATTADPTDPTSAQPTSSAGHCRGKIEVEAESVAFLVTSSHGLDSGAYTFPYVAGWAGSVDATEPETVVRATGQRVLTAAHAILTATEDLHAPAANTAADLTLSQQQAASAHHALAGRAQDTAEQTAALAVTAAHTEQTVRSITAGALPAVPGDRQHPVDAGVQEQVLLSGAGGGHAPERLAQVHELATAFYRGRLADAAGDGRRALTLLADRGVDAATAGAECLGYAPRAWTRLVEALRAVGVSDDELLAAGLAMPTARGTLIDRFRDRLIFPVRDSDGRTVALLGRAVDPTATDRSGQPVPKYLNSPDSELYRKRQVLYGLDQAGRAALAAGAVPVLVEGPMDVRAVNLAGTDQTAPGAGPDFVGVAPCGTALTEQQVALLDTATGGLADRGVVVAFDGDTAGRTAAVRAFEPLRAVGAWPHALDLPAGHDPAVLLQPHGPAGVHAALRAAAALPLADLVVDERLDRYADQLHWAEGQIAAGRAAAAVVASLPPDQIVRQIVRLVARLDLPAGEVSDLVVDAVASPSRYGATRSTSAGPKVAAHPASAADPLVRHQTDQTAVPTAVQRARAGFPATLTLQPPGSAVAPSRPAAPAAAAPPVRRHA</sequence>
<dbReference type="InterPro" id="IPR050219">
    <property type="entry name" value="DnaG_primase"/>
</dbReference>
<dbReference type="SUPFAM" id="SSF56731">
    <property type="entry name" value="DNA primase core"/>
    <property type="match status" value="1"/>
</dbReference>
<feature type="region of interest" description="Disordered" evidence="1">
    <location>
        <begin position="826"/>
        <end position="851"/>
    </location>
</feature>
<feature type="region of interest" description="Disordered" evidence="1">
    <location>
        <begin position="242"/>
        <end position="264"/>
    </location>
</feature>
<dbReference type="SMART" id="SM00493">
    <property type="entry name" value="TOPRIM"/>
    <property type="match status" value="1"/>
</dbReference>
<dbReference type="GO" id="GO:0003697">
    <property type="term" value="F:single-stranded DNA binding"/>
    <property type="evidence" value="ECO:0007669"/>
    <property type="project" value="InterPro"/>
</dbReference>
<dbReference type="AlphaFoldDB" id="A0A6J7FXR3"/>
<feature type="region of interest" description="Disordered" evidence="1">
    <location>
        <begin position="106"/>
        <end position="141"/>
    </location>
</feature>
<dbReference type="InterPro" id="IPR013610">
    <property type="entry name" value="ArdC_N"/>
</dbReference>
<evidence type="ECO:0000259" key="2">
    <source>
        <dbReference type="SMART" id="SM00493"/>
    </source>
</evidence>
<evidence type="ECO:0000313" key="3">
    <source>
        <dbReference type="EMBL" id="CAB4896493.1"/>
    </source>
</evidence>
<dbReference type="PANTHER" id="PTHR30313">
    <property type="entry name" value="DNA PRIMASE"/>
    <property type="match status" value="1"/>
</dbReference>
<protein>
    <submittedName>
        <fullName evidence="3">Unannotated protein</fullName>
    </submittedName>
</protein>
<feature type="compositionally biased region" description="Low complexity" evidence="1">
    <location>
        <begin position="242"/>
        <end position="263"/>
    </location>
</feature>
<dbReference type="CDD" id="cd03364">
    <property type="entry name" value="TOPRIM_DnaG_primases"/>
    <property type="match status" value="1"/>
</dbReference>
<feature type="compositionally biased region" description="Low complexity" evidence="1">
    <location>
        <begin position="827"/>
        <end position="851"/>
    </location>
</feature>
<evidence type="ECO:0000256" key="1">
    <source>
        <dbReference type="SAM" id="MobiDB-lite"/>
    </source>
</evidence>
<dbReference type="InterPro" id="IPR013264">
    <property type="entry name" value="DNAG_N"/>
</dbReference>